<proteinExistence type="inferred from homology"/>
<dbReference type="InterPro" id="IPR000305">
    <property type="entry name" value="GIY-YIG_endonuc"/>
</dbReference>
<accession>A0A2M7TFX5</accession>
<dbReference type="InterPro" id="IPR050190">
    <property type="entry name" value="UPF0213_domain"/>
</dbReference>
<dbReference type="CDD" id="cd10449">
    <property type="entry name" value="GIY-YIG_SLX1_like"/>
    <property type="match status" value="1"/>
</dbReference>
<dbReference type="Gene3D" id="3.40.1440.10">
    <property type="entry name" value="GIY-YIG endonuclease"/>
    <property type="match status" value="1"/>
</dbReference>
<evidence type="ECO:0000313" key="4">
    <source>
        <dbReference type="Proteomes" id="UP000230553"/>
    </source>
</evidence>
<dbReference type="PROSITE" id="PS50164">
    <property type="entry name" value="GIY_YIG"/>
    <property type="match status" value="1"/>
</dbReference>
<comment type="caution">
    <text evidence="3">The sequence shown here is derived from an EMBL/GenBank/DDBJ whole genome shotgun (WGS) entry which is preliminary data.</text>
</comment>
<dbReference type="SUPFAM" id="SSF82771">
    <property type="entry name" value="GIY-YIG endonuclease"/>
    <property type="match status" value="1"/>
</dbReference>
<evidence type="ECO:0000256" key="1">
    <source>
        <dbReference type="ARBA" id="ARBA00007435"/>
    </source>
</evidence>
<sequence length="86" mass="10627">MFFYVYVLFSVKDDGHYIGYTNNLRRRLKEHNVGKNFSTKSRRPFKLIYFEACLNEDDAKQREKYFKSTIGRRFLSRRLQNWRKFS</sequence>
<dbReference type="Pfam" id="PF01541">
    <property type="entry name" value="GIY-YIG"/>
    <property type="match status" value="1"/>
</dbReference>
<gene>
    <name evidence="3" type="ORF">COY31_01635</name>
</gene>
<name>A0A2M7TFX5_9BACT</name>
<feature type="domain" description="GIY-YIG" evidence="2">
    <location>
        <begin position="1"/>
        <end position="76"/>
    </location>
</feature>
<evidence type="ECO:0000259" key="2">
    <source>
        <dbReference type="PROSITE" id="PS50164"/>
    </source>
</evidence>
<dbReference type="EMBL" id="PFNM01000033">
    <property type="protein sequence ID" value="PIZ44865.1"/>
    <property type="molecule type" value="Genomic_DNA"/>
</dbReference>
<dbReference type="InterPro" id="IPR035901">
    <property type="entry name" value="GIY-YIG_endonuc_sf"/>
</dbReference>
<dbReference type="Proteomes" id="UP000230553">
    <property type="component" value="Unassembled WGS sequence"/>
</dbReference>
<dbReference type="AlphaFoldDB" id="A0A2M7TFX5"/>
<dbReference type="PANTHER" id="PTHR34477">
    <property type="entry name" value="UPF0213 PROTEIN YHBQ"/>
    <property type="match status" value="1"/>
</dbReference>
<organism evidence="3 4">
    <name type="scientific">Candidatus Wolfebacteria bacterium CG_4_10_14_0_2_um_filter_39_18</name>
    <dbReference type="NCBI Taxonomy" id="1975061"/>
    <lineage>
        <taxon>Bacteria</taxon>
        <taxon>Candidatus Wolfeibacteriota</taxon>
    </lineage>
</organism>
<dbReference type="PANTHER" id="PTHR34477:SF1">
    <property type="entry name" value="UPF0213 PROTEIN YHBQ"/>
    <property type="match status" value="1"/>
</dbReference>
<evidence type="ECO:0000313" key="3">
    <source>
        <dbReference type="EMBL" id="PIZ44865.1"/>
    </source>
</evidence>
<protein>
    <submittedName>
        <fullName evidence="3">Excinuclease ABC subunit C</fullName>
    </submittedName>
</protein>
<comment type="similarity">
    <text evidence="1">Belongs to the UPF0213 family.</text>
</comment>
<reference evidence="4" key="1">
    <citation type="submission" date="2017-09" db="EMBL/GenBank/DDBJ databases">
        <title>Depth-based differentiation of microbial function through sediment-hosted aquifers and enrichment of novel symbionts in the deep terrestrial subsurface.</title>
        <authorList>
            <person name="Probst A.J."/>
            <person name="Ladd B."/>
            <person name="Jarett J.K."/>
            <person name="Geller-Mcgrath D.E."/>
            <person name="Sieber C.M.K."/>
            <person name="Emerson J.B."/>
            <person name="Anantharaman K."/>
            <person name="Thomas B.C."/>
            <person name="Malmstrom R."/>
            <person name="Stieglmeier M."/>
            <person name="Klingl A."/>
            <person name="Woyke T."/>
            <person name="Ryan C.M."/>
            <person name="Banfield J.F."/>
        </authorList>
    </citation>
    <scope>NUCLEOTIDE SEQUENCE [LARGE SCALE GENOMIC DNA]</scope>
</reference>